<dbReference type="InterPro" id="IPR039420">
    <property type="entry name" value="WalR-like"/>
</dbReference>
<proteinExistence type="predicted"/>
<dbReference type="InterPro" id="IPR016032">
    <property type="entry name" value="Sig_transdc_resp-reg_C-effctor"/>
</dbReference>
<dbReference type="PROSITE" id="PS50043">
    <property type="entry name" value="HTH_LUXR_2"/>
    <property type="match status" value="1"/>
</dbReference>
<evidence type="ECO:0000313" key="4">
    <source>
        <dbReference type="EMBL" id="MER6271637.1"/>
    </source>
</evidence>
<feature type="compositionally biased region" description="Polar residues" evidence="2">
    <location>
        <begin position="148"/>
        <end position="160"/>
    </location>
</feature>
<keyword evidence="5" id="KW-1185">Reference proteome</keyword>
<sequence length="175" mass="18081">MAATRRSVTELTTLTPTEKRVAEKIAAGLSNQEAAAELGMQPGTLGRHVMSIGLKFGVSSRPAKVHAALASGQAPTPEAPDTVPAFTEDELLLLRAVATKSDNDEIAAAARIAPALVTTRIRDLADKAGALNSSHLVGMAHAWQLLDSETTTKPDTSASPSPAMLPGHRASGGTQ</sequence>
<dbReference type="PANTHER" id="PTHR43214">
    <property type="entry name" value="TWO-COMPONENT RESPONSE REGULATOR"/>
    <property type="match status" value="1"/>
</dbReference>
<gene>
    <name evidence="4" type="ORF">ABT211_30740</name>
</gene>
<feature type="region of interest" description="Disordered" evidence="2">
    <location>
        <begin position="148"/>
        <end position="175"/>
    </location>
</feature>
<dbReference type="RefSeq" id="WP_250400412.1">
    <property type="nucleotide sequence ID" value="NZ_JBEOZM010000017.1"/>
</dbReference>
<dbReference type="Proteomes" id="UP001490365">
    <property type="component" value="Unassembled WGS sequence"/>
</dbReference>
<dbReference type="SMART" id="SM00421">
    <property type="entry name" value="HTH_LUXR"/>
    <property type="match status" value="1"/>
</dbReference>
<dbReference type="InterPro" id="IPR000792">
    <property type="entry name" value="Tscrpt_reg_LuxR_C"/>
</dbReference>
<evidence type="ECO:0000256" key="2">
    <source>
        <dbReference type="SAM" id="MobiDB-lite"/>
    </source>
</evidence>
<dbReference type="Pfam" id="PF00196">
    <property type="entry name" value="GerE"/>
    <property type="match status" value="1"/>
</dbReference>
<name>A0ABV1TNR6_9ACTN</name>
<dbReference type="SUPFAM" id="SSF46894">
    <property type="entry name" value="C-terminal effector domain of the bipartite response regulators"/>
    <property type="match status" value="2"/>
</dbReference>
<dbReference type="InterPro" id="IPR036388">
    <property type="entry name" value="WH-like_DNA-bd_sf"/>
</dbReference>
<reference evidence="4 5" key="1">
    <citation type="submission" date="2024-06" db="EMBL/GenBank/DDBJ databases">
        <title>The Natural Products Discovery Center: Release of the First 8490 Sequenced Strains for Exploring Actinobacteria Biosynthetic Diversity.</title>
        <authorList>
            <person name="Kalkreuter E."/>
            <person name="Kautsar S.A."/>
            <person name="Yang D."/>
            <person name="Bader C.D."/>
            <person name="Teijaro C.N."/>
            <person name="Fluegel L."/>
            <person name="Davis C.M."/>
            <person name="Simpson J.R."/>
            <person name="Lauterbach L."/>
            <person name="Steele A.D."/>
            <person name="Gui C."/>
            <person name="Meng S."/>
            <person name="Li G."/>
            <person name="Viehrig K."/>
            <person name="Ye F."/>
            <person name="Su P."/>
            <person name="Kiefer A.F."/>
            <person name="Nichols A."/>
            <person name="Cepeda A.J."/>
            <person name="Yan W."/>
            <person name="Fan B."/>
            <person name="Jiang Y."/>
            <person name="Adhikari A."/>
            <person name="Zheng C.-J."/>
            <person name="Schuster L."/>
            <person name="Cowan T.M."/>
            <person name="Smanski M.J."/>
            <person name="Chevrette M.G."/>
            <person name="De Carvalho L.P.S."/>
            <person name="Shen B."/>
        </authorList>
    </citation>
    <scope>NUCLEOTIDE SEQUENCE [LARGE SCALE GENOMIC DNA]</scope>
    <source>
        <strain evidence="4 5">NPDC001694</strain>
    </source>
</reference>
<protein>
    <submittedName>
        <fullName evidence="4">LuxR C-terminal-related transcriptional regulator</fullName>
    </submittedName>
</protein>
<dbReference type="Gene3D" id="1.10.10.10">
    <property type="entry name" value="Winged helix-like DNA-binding domain superfamily/Winged helix DNA-binding domain"/>
    <property type="match status" value="2"/>
</dbReference>
<dbReference type="EMBL" id="JBEOZM010000017">
    <property type="protein sequence ID" value="MER6271637.1"/>
    <property type="molecule type" value="Genomic_DNA"/>
</dbReference>
<accession>A0ABV1TNR6</accession>
<evidence type="ECO:0000256" key="1">
    <source>
        <dbReference type="ARBA" id="ARBA00023125"/>
    </source>
</evidence>
<comment type="caution">
    <text evidence="4">The sequence shown here is derived from an EMBL/GenBank/DDBJ whole genome shotgun (WGS) entry which is preliminary data.</text>
</comment>
<evidence type="ECO:0000313" key="5">
    <source>
        <dbReference type="Proteomes" id="UP001490365"/>
    </source>
</evidence>
<feature type="domain" description="HTH luxR-type" evidence="3">
    <location>
        <begin position="7"/>
        <end position="72"/>
    </location>
</feature>
<dbReference type="PANTHER" id="PTHR43214:SF43">
    <property type="entry name" value="TWO-COMPONENT RESPONSE REGULATOR"/>
    <property type="match status" value="1"/>
</dbReference>
<dbReference type="PRINTS" id="PR00038">
    <property type="entry name" value="HTHLUXR"/>
</dbReference>
<keyword evidence="1" id="KW-0238">DNA-binding</keyword>
<evidence type="ECO:0000259" key="3">
    <source>
        <dbReference type="PROSITE" id="PS50043"/>
    </source>
</evidence>
<organism evidence="4 5">
    <name type="scientific">Streptomyces sp. 900105755</name>
    <dbReference type="NCBI Taxonomy" id="3154389"/>
    <lineage>
        <taxon>Bacteria</taxon>
        <taxon>Bacillati</taxon>
        <taxon>Actinomycetota</taxon>
        <taxon>Actinomycetes</taxon>
        <taxon>Kitasatosporales</taxon>
        <taxon>Streptomycetaceae</taxon>
        <taxon>Streptomyces</taxon>
    </lineage>
</organism>